<dbReference type="OrthoDB" id="1191041at2759"/>
<name>A0A812L672_9DINO</name>
<dbReference type="AlphaFoldDB" id="A0A812L672"/>
<gene>
    <name evidence="1" type="primary">dbp9</name>
    <name evidence="1" type="ORF">SNEC2469_LOCUS4249</name>
</gene>
<proteinExistence type="predicted"/>
<protein>
    <submittedName>
        <fullName evidence="1">Dbp9 protein</fullName>
    </submittedName>
</protein>
<evidence type="ECO:0000313" key="1">
    <source>
        <dbReference type="EMBL" id="CAE7239845.1"/>
    </source>
</evidence>
<evidence type="ECO:0000313" key="2">
    <source>
        <dbReference type="Proteomes" id="UP000601435"/>
    </source>
</evidence>
<accession>A0A812L672</accession>
<keyword evidence="2" id="KW-1185">Reference proteome</keyword>
<organism evidence="1 2">
    <name type="scientific">Symbiodinium necroappetens</name>
    <dbReference type="NCBI Taxonomy" id="1628268"/>
    <lineage>
        <taxon>Eukaryota</taxon>
        <taxon>Sar</taxon>
        <taxon>Alveolata</taxon>
        <taxon>Dinophyceae</taxon>
        <taxon>Suessiales</taxon>
        <taxon>Symbiodiniaceae</taxon>
        <taxon>Symbiodinium</taxon>
    </lineage>
</organism>
<comment type="caution">
    <text evidence="1">The sequence shown here is derived from an EMBL/GenBank/DDBJ whole genome shotgun (WGS) entry which is preliminary data.</text>
</comment>
<dbReference type="Proteomes" id="UP000601435">
    <property type="component" value="Unassembled WGS sequence"/>
</dbReference>
<dbReference type="EMBL" id="CAJNJA010008738">
    <property type="protein sequence ID" value="CAE7239845.1"/>
    <property type="molecule type" value="Genomic_DNA"/>
</dbReference>
<sequence>MSAKSHAPSRARERAQRPCPALLLDAAPLPPPHPGEFARNLLWKRGLMVTDRKIALARLRRRCVQRENCFPLGRFAEQQDLTCERGRGICSATKELPAILKEWKVLRRQRGAATSYARELRNCQEGVEEFLSDATAAMARLLHRSPAKLRRRVHAAVQRDWQVMRPQHQLLFLATAAQRALDRTERVGMELAVCETLQSRSRQVSESSSGLRQLLQRAPASSELYGEGPDSTFRHPFVKELLLRAQARVSWEPWVICVRSYARPKSLMSQTMKVLRCSGLLEYWDRIHVFVSHEDPDFLSGCYEEVLGQLHDRIIVGVKGTDLGCVSDMFMLCNALHGIGADLQVRFIEECFLPGQHVRALRVVVMDDNLLRFVRHEAGEEFPGDLVATIEAAAEAMQRFQAHLWGISPTSNKKFLKEAPEISTALGLVYGALFGFRVLHDPDLYTRFGQVKDDLERSLRYWHRDGVVVRFRRMSCTKAQRPGVYASRKGGISASIGETGHKLQGDFALARLAERFSQYIRLPNPEIDQKRDPTTGAFLTLSSKKPCWKAGSHVADARTHMDVNRLWCGLDAEEKFKKYHDPLRAVGLGSHRLFFLEGLEGARAAARLPALGSLEERALRALEQEWRRLPRQQRAEMKALAARDLEQKQWCPCEAFLDTIPELPAPCSPTPQASGSSYLTSWDFDAMTIDAPVGMSEPRFKSRPILQAVMAAEASRPPKLELEEAQEEAQEEDPAVLKARAASYGRALQLCACCPGKEKEGLKWLDDMQDNRKLQKEISMADLLAALHLCEACDESLLRVFTLLVEMHDKNGFVLDTPLESHEGEGQEGVSWLLDRFGEDVWEALERHADSWLLPATQSAATCAAFRRCSSAVLRLGSLLRRRSQHKPEVDGLVKSQWVRPILEALDSPSPAAMVKLRETPDLGAFTADAFRHLGITVSSCLNFGIASVSPASRSQPGRPCWTNGLSGPGSLAWLAYDLTDQAGSLCSDGEVHRLGLSSEEKGAAVHAERAALIEAQNTQQGETVSLPTRRACSMPTSYRPPELNLPFLDSS</sequence>
<reference evidence="1" key="1">
    <citation type="submission" date="2021-02" db="EMBL/GenBank/DDBJ databases">
        <authorList>
            <person name="Dougan E. K."/>
            <person name="Rhodes N."/>
            <person name="Thang M."/>
            <person name="Chan C."/>
        </authorList>
    </citation>
    <scope>NUCLEOTIDE SEQUENCE</scope>
</reference>